<comment type="caution">
    <text evidence="1">The sequence shown here is derived from an EMBL/GenBank/DDBJ whole genome shotgun (WGS) entry which is preliminary data.</text>
</comment>
<reference evidence="1 2" key="1">
    <citation type="submission" date="2022-05" db="EMBL/GenBank/DDBJ databases">
        <authorList>
            <consortium name="Genoscope - CEA"/>
            <person name="William W."/>
        </authorList>
    </citation>
    <scope>NUCLEOTIDE SEQUENCE [LARGE SCALE GENOMIC DNA]</scope>
</reference>
<name>A0ABN8MK94_9CNID</name>
<keyword evidence="2" id="KW-1185">Reference proteome</keyword>
<evidence type="ECO:0000313" key="1">
    <source>
        <dbReference type="EMBL" id="CAH3030015.1"/>
    </source>
</evidence>
<evidence type="ECO:0000313" key="2">
    <source>
        <dbReference type="Proteomes" id="UP001159427"/>
    </source>
</evidence>
<dbReference type="EMBL" id="CALNXI010000606">
    <property type="protein sequence ID" value="CAH3030015.1"/>
    <property type="molecule type" value="Genomic_DNA"/>
</dbReference>
<sequence>MNKILKTVHVALNGDTEVDETCLLKYMTTIVGNKKGWFECREEKTVAADVTEFLEILSAASDSDYQSRHLMQLDLNLNLSVDKMKDDPNASRLVLLYKTAVELCLVGRD</sequence>
<organism evidence="1 2">
    <name type="scientific">Porites evermanni</name>
    <dbReference type="NCBI Taxonomy" id="104178"/>
    <lineage>
        <taxon>Eukaryota</taxon>
        <taxon>Metazoa</taxon>
        <taxon>Cnidaria</taxon>
        <taxon>Anthozoa</taxon>
        <taxon>Hexacorallia</taxon>
        <taxon>Scleractinia</taxon>
        <taxon>Fungiina</taxon>
        <taxon>Poritidae</taxon>
        <taxon>Porites</taxon>
    </lineage>
</organism>
<gene>
    <name evidence="1" type="ORF">PEVE_00037233</name>
</gene>
<accession>A0ABN8MK94</accession>
<protein>
    <submittedName>
        <fullName evidence="1">Uncharacterized protein</fullName>
    </submittedName>
</protein>
<proteinExistence type="predicted"/>
<dbReference type="Proteomes" id="UP001159427">
    <property type="component" value="Unassembled WGS sequence"/>
</dbReference>